<protein>
    <submittedName>
        <fullName evidence="1">GlsB/YeaQ/YmgE family stress response membrane protein</fullName>
    </submittedName>
</protein>
<proteinExistence type="predicted"/>
<keyword evidence="2" id="KW-1185">Reference proteome</keyword>
<comment type="caution">
    <text evidence="1">The sequence shown here is derived from an EMBL/GenBank/DDBJ whole genome shotgun (WGS) entry which is preliminary data.</text>
</comment>
<gene>
    <name evidence="1" type="ORF">E5331_13385</name>
</gene>
<organism evidence="1 2">
    <name type="scientific">Lepagella muris</name>
    <dbReference type="NCBI Taxonomy" id="3032870"/>
    <lineage>
        <taxon>Bacteria</taxon>
        <taxon>Pseudomonadati</taxon>
        <taxon>Bacteroidota</taxon>
        <taxon>Bacteroidia</taxon>
        <taxon>Bacteroidales</taxon>
        <taxon>Muribaculaceae</taxon>
        <taxon>Lepagella</taxon>
    </lineage>
</organism>
<sequence length="84" mass="8801">MSFIWFIFIGLISGLIAGKLMRGGGFGWLVNLIVGVAGGVLGGWMFSALGIHTSSIIGSLITSVVGAIVLLWIVGLINRSVNKR</sequence>
<dbReference type="Proteomes" id="UP000306319">
    <property type="component" value="Unassembled WGS sequence"/>
</dbReference>
<accession>A0AC61RIT6</accession>
<dbReference type="EMBL" id="SRYB01000021">
    <property type="protein sequence ID" value="TGY77694.1"/>
    <property type="molecule type" value="Genomic_DNA"/>
</dbReference>
<reference evidence="1" key="1">
    <citation type="submission" date="2019-04" db="EMBL/GenBank/DDBJ databases">
        <title>Microbes associate with the intestines of laboratory mice.</title>
        <authorList>
            <person name="Navarre W."/>
            <person name="Wong E."/>
            <person name="Huang K."/>
            <person name="Tropini C."/>
            <person name="Ng K."/>
            <person name="Yu B."/>
        </authorList>
    </citation>
    <scope>NUCLEOTIDE SEQUENCE</scope>
    <source>
        <strain evidence="1">NM04_E33</strain>
    </source>
</reference>
<evidence type="ECO:0000313" key="2">
    <source>
        <dbReference type="Proteomes" id="UP000306319"/>
    </source>
</evidence>
<name>A0AC61RIT6_9BACT</name>
<evidence type="ECO:0000313" key="1">
    <source>
        <dbReference type="EMBL" id="TGY77694.1"/>
    </source>
</evidence>